<evidence type="ECO:0000313" key="2">
    <source>
        <dbReference type="Proteomes" id="UP001064048"/>
    </source>
</evidence>
<name>A0ACC0J8C0_CHOFU</name>
<gene>
    <name evidence="1" type="ORF">MSG28_008883</name>
</gene>
<comment type="caution">
    <text evidence="1">The sequence shown here is derived from an EMBL/GenBank/DDBJ whole genome shotgun (WGS) entry which is preliminary data.</text>
</comment>
<dbReference type="Proteomes" id="UP001064048">
    <property type="component" value="Chromosome 14"/>
</dbReference>
<sequence length="1381" mass="154693">MPPDSKLKTVSEPCCRKLSIFACACAVLSLFVHTYNIGRTDFDKDAVVSVLENDLERKIEAYLVEMGTHRKKRDAMLKPSPSQEDNTVAPHVEFFNPKMRGELEEKDAAEMRKTGAKGPAPGGDTWVWLTSYSRVPYKVVQGFCKATQDYCPPGVQGPKGPIGLPGPKGERGDPGAPGTAGQPGNRGPVGPPGPKGERGLPGVGGLDGRDGVPGEPGLDGMSGRNGADGAPGRDGRDGTPGKDGSPGKNGKDGKDGRPGVQGPPGLRGSKGERGLSGPKGQRGNDGRDGAPGRPGLSIYNYTKEKELLIPPTFAQDHTRVIVREDETLRISCNPVGRPEPSVEWRKADGTAVIQGPWRDASVSGHHLNIPHVSRYHTGRYVCLANNGMLPSANQTTDVEVHCECESSARVSPFIRVPNNIAYVYNKTAKIQCEIQAWPEPVLAWESEGVTLEGSRYKTEVTPLKDPWRWIMSLEIPGVREHDLKQYSCVAKNELKNQTVKGHIHPGPNQAIPIQNPIEIGDPPPILKSYEEICQVESCPTCPRCDRAKLLITSMNGTSHYKPRRNTNCQLYAIGKPVYHRYKDELFGAWLRDSNATEAQKEKLWTTVENDVERLREYRSKTSFKADHVDEFHKLQKPFFGNGHLVYSGSFFYQANESGQPGDIMRYDLMQGRIKSVHLPKAGGRLYSAQHNQVDFSADDNGLWVIYSLEDSNNTAVAKLSFDPNKDDLNIDYLWSISLNHKQVGEMFIVCGVLYALDSATERESKVSMAVDLYQDKSVEVSLQFTNPFRKTTQLGYDHNHKFMSVHRYRMDLSHGTYSTRPLVPFLPTGIRISSRITGYGALYYYFYNAVSIQEPVYSNVDQAFKVHQGSEDRRDHTRVIVREDETLRISCNPVGRPEPSVEWRKADGTAVIQGPWRDASVSGHHLNIPHVSRYHTGRYVCLANNGMLPSANQTTDVEVHCECESSARVSPFIRVPNNIAYVYNKTAKIQCEIQAWPEPVLAWESEGVTLEGSRYKTEVTPLKDPWRWIMSLEIPGVREHDLKQYSCVAKNELKNQTVKGHIHPGPNQAIPIQNPIEIGDPPPILKSYEEICQVESCPTCPRCDRAKLLITSMNGTSHYKPRRNTNCQLYAIGKPVYHRYKDELFGAWLRDSNATEAQKEKLWTTVENDVERLREYRSKTSFKADHVDEFHKLQKPFFGNGHLVYSGSFFYQANESGQPGDIMRYDLMQGRIKSVHLPKAGGRLYSAQHNQVDFSADDNGLWVIYSLEDSNNTAVAKLSFDPNKDDLNIDYLWSISLNHKQVGEMFIVCGVLYALDSATERESKVSMAVDLYQDKSVEVSLQFTNPFRKTTQLGYDHNHKELYSWDRGNQLTYPVRYNEIS</sequence>
<dbReference type="EMBL" id="CM046114">
    <property type="protein sequence ID" value="KAI8420365.1"/>
    <property type="molecule type" value="Genomic_DNA"/>
</dbReference>
<organism evidence="1 2">
    <name type="scientific">Choristoneura fumiferana</name>
    <name type="common">Spruce budworm moth</name>
    <name type="synonym">Archips fumiferana</name>
    <dbReference type="NCBI Taxonomy" id="7141"/>
    <lineage>
        <taxon>Eukaryota</taxon>
        <taxon>Metazoa</taxon>
        <taxon>Ecdysozoa</taxon>
        <taxon>Arthropoda</taxon>
        <taxon>Hexapoda</taxon>
        <taxon>Insecta</taxon>
        <taxon>Pterygota</taxon>
        <taxon>Neoptera</taxon>
        <taxon>Endopterygota</taxon>
        <taxon>Lepidoptera</taxon>
        <taxon>Glossata</taxon>
        <taxon>Ditrysia</taxon>
        <taxon>Tortricoidea</taxon>
        <taxon>Tortricidae</taxon>
        <taxon>Tortricinae</taxon>
        <taxon>Choristoneura</taxon>
    </lineage>
</organism>
<accession>A0ACC0J8C0</accession>
<protein>
    <submittedName>
        <fullName evidence="1">Uncharacterized protein</fullName>
    </submittedName>
</protein>
<evidence type="ECO:0000313" key="1">
    <source>
        <dbReference type="EMBL" id="KAI8420365.1"/>
    </source>
</evidence>
<reference evidence="1 2" key="1">
    <citation type="journal article" date="2022" name="Genome Biol. Evol.">
        <title>The Spruce Budworm Genome: Reconstructing the Evolutionary History of Antifreeze Proteins.</title>
        <authorList>
            <person name="Beliveau C."/>
            <person name="Gagne P."/>
            <person name="Picq S."/>
            <person name="Vernygora O."/>
            <person name="Keeling C.I."/>
            <person name="Pinkney K."/>
            <person name="Doucet D."/>
            <person name="Wen F."/>
            <person name="Johnston J.S."/>
            <person name="Maaroufi H."/>
            <person name="Boyle B."/>
            <person name="Laroche J."/>
            <person name="Dewar K."/>
            <person name="Juretic N."/>
            <person name="Blackburn G."/>
            <person name="Nisole A."/>
            <person name="Brunet B."/>
            <person name="Brandao M."/>
            <person name="Lumley L."/>
            <person name="Duan J."/>
            <person name="Quan G."/>
            <person name="Lucarotti C.J."/>
            <person name="Roe A.D."/>
            <person name="Sperling F.A.H."/>
            <person name="Levesque R.C."/>
            <person name="Cusson M."/>
        </authorList>
    </citation>
    <scope>NUCLEOTIDE SEQUENCE [LARGE SCALE GENOMIC DNA]</scope>
    <source>
        <strain evidence="1">Glfc:IPQL:Cfum</strain>
    </source>
</reference>
<proteinExistence type="predicted"/>
<keyword evidence="2" id="KW-1185">Reference proteome</keyword>